<keyword evidence="2" id="KW-0812">Transmembrane</keyword>
<reference evidence="3" key="1">
    <citation type="submission" date="2016-08" db="EMBL/GenBank/DDBJ databases">
        <authorList>
            <consortium name="Pathogen Informatics"/>
        </authorList>
    </citation>
    <scope>NUCLEOTIDE SEQUENCE</scope>
    <source>
        <strain evidence="3">AJ</strain>
    </source>
</reference>
<name>A0A1C6WBC0_PLACU</name>
<feature type="non-terminal residue" evidence="3">
    <location>
        <position position="1"/>
    </location>
</feature>
<feature type="region of interest" description="Disordered" evidence="1">
    <location>
        <begin position="45"/>
        <end position="115"/>
    </location>
</feature>
<feature type="compositionally biased region" description="Polar residues" evidence="1">
    <location>
        <begin position="479"/>
        <end position="494"/>
    </location>
</feature>
<feature type="compositionally biased region" description="Polar residues" evidence="1">
    <location>
        <begin position="88"/>
        <end position="98"/>
    </location>
</feature>
<feature type="transmembrane region" description="Helical" evidence="2">
    <location>
        <begin position="539"/>
        <end position="561"/>
    </location>
</feature>
<sequence>DFRNSAIKEIDPKIKLETILQTLTTEDGKEMGAVRSFKAYDFSGSECKLPQKKNPKPKKTGSPPLQPTKLGSTSSSLPLTPSPEMQKQDSLSPSQLPEQSKDQLSDQTDSDGGQDAINIVPAAAFLGMNLNAATYLVNATTSFETINTTITEVTDTIKNLYSTALTNLKTTYGTYSSFLKEMIDNISTDSKQVDPSGGSDDSKSESGGGGDDPSQPQNDSEQTSFGIQNSDESDQGGEKPVEDQVITSDNTYLHLLNKLKGIYDDFRNSAIKEIDPKIKLETILQTLTTEDGKEMGAVRSFKAYDFSGSECKLPQKKNPKPKKTGSPPLQPTKLGSTSSSLPLTPSPEMQKQDSLSPSQLPEQSKDQLSDQTDSDGGQDAINIVPAAAFLGMNLNAATYLVNATTSFETINTTITEVTDTIKNLYSTALTNLKTTYGTYSSFLKEMIDNISTDSKQVDPSGGSDDSKSESGGGGDDPSQPQNDSEQTSFGIQNSDESDQGGEKPVEDQVITSDNTGTETKGNGTIGIGDIFIFKEFKKIGIPIIVIIISITLVIMYKFLVFERRKKLKRKKMKKVPNLFGVNKTT</sequence>
<feature type="compositionally biased region" description="Basic residues" evidence="1">
    <location>
        <begin position="50"/>
        <end position="59"/>
    </location>
</feature>
<feature type="region of interest" description="Disordered" evidence="1">
    <location>
        <begin position="452"/>
        <end position="519"/>
    </location>
</feature>
<keyword evidence="2" id="KW-1133">Transmembrane helix</keyword>
<accession>A0A1C6WBC0</accession>
<organism evidence="3">
    <name type="scientific">Plasmodium chabaudi chabaudi</name>
    <dbReference type="NCBI Taxonomy" id="31271"/>
    <lineage>
        <taxon>Eukaryota</taxon>
        <taxon>Sar</taxon>
        <taxon>Alveolata</taxon>
        <taxon>Apicomplexa</taxon>
        <taxon>Aconoidasida</taxon>
        <taxon>Haemosporida</taxon>
        <taxon>Plasmodiidae</taxon>
        <taxon>Plasmodium</taxon>
        <taxon>Plasmodium (Vinckeia)</taxon>
    </lineage>
</organism>
<gene>
    <name evidence="3" type="ORF">PCHAJ_000494000</name>
</gene>
<dbReference type="EMBL" id="FMIL01000057">
    <property type="protein sequence ID" value="SCL83466.1"/>
    <property type="molecule type" value="Genomic_DNA"/>
</dbReference>
<dbReference type="Proteomes" id="UP000507163">
    <property type="component" value="Unassembled WGS sequence"/>
</dbReference>
<evidence type="ECO:0008006" key="4">
    <source>
        <dbReference type="Google" id="ProtNLM"/>
    </source>
</evidence>
<feature type="compositionally biased region" description="Low complexity" evidence="1">
    <location>
        <begin position="60"/>
        <end position="83"/>
    </location>
</feature>
<proteinExistence type="predicted"/>
<feature type="compositionally biased region" description="Basic residues" evidence="1">
    <location>
        <begin position="314"/>
        <end position="323"/>
    </location>
</feature>
<evidence type="ECO:0000256" key="2">
    <source>
        <dbReference type="SAM" id="Phobius"/>
    </source>
</evidence>
<dbReference type="AlphaFoldDB" id="A0A1C6WBC0"/>
<feature type="region of interest" description="Disordered" evidence="1">
    <location>
        <begin position="309"/>
        <end position="379"/>
    </location>
</feature>
<protein>
    <recommendedName>
        <fullName evidence="4">CIR protein</fullName>
    </recommendedName>
</protein>
<feature type="region of interest" description="Disordered" evidence="1">
    <location>
        <begin position="188"/>
        <end position="241"/>
    </location>
</feature>
<feature type="compositionally biased region" description="Low complexity" evidence="1">
    <location>
        <begin position="324"/>
        <end position="347"/>
    </location>
</feature>
<keyword evidence="2" id="KW-0472">Membrane</keyword>
<feature type="compositionally biased region" description="Polar residues" evidence="1">
    <location>
        <begin position="509"/>
        <end position="519"/>
    </location>
</feature>
<feature type="compositionally biased region" description="Polar residues" evidence="1">
    <location>
        <begin position="352"/>
        <end position="362"/>
    </location>
</feature>
<feature type="compositionally biased region" description="Polar residues" evidence="1">
    <location>
        <begin position="215"/>
        <end position="230"/>
    </location>
</feature>
<evidence type="ECO:0000313" key="3">
    <source>
        <dbReference type="EMBL" id="SCL83466.1"/>
    </source>
</evidence>
<evidence type="ECO:0000256" key="1">
    <source>
        <dbReference type="SAM" id="MobiDB-lite"/>
    </source>
</evidence>